<dbReference type="RefSeq" id="WP_124898909.1">
    <property type="nucleotide sequence ID" value="NZ_RQTJ01000008.1"/>
</dbReference>
<evidence type="ECO:0000256" key="1">
    <source>
        <dbReference type="SAM" id="SignalP"/>
    </source>
</evidence>
<keyword evidence="1" id="KW-0732">Signal</keyword>
<comment type="caution">
    <text evidence="2">The sequence shown here is derived from an EMBL/GenBank/DDBJ whole genome shotgun (WGS) entry which is preliminary data.</text>
</comment>
<feature type="chain" id="PRO_5018147878" evidence="1">
    <location>
        <begin position="18"/>
        <end position="145"/>
    </location>
</feature>
<sequence length="145" mass="16749">MKTFLIFLIMTTITINAHSQSTSNSETTKTYSKISEKKEEITKNKTLYKKSTISVEYDGGDNNTYEYSMNSPSGNELEISINDNSNEITFFIFENDDNSKSNADIKSFREWKGVYKNDITIKVKTKEKGKKYSFSLIIMEKIEKK</sequence>
<name>A0A3P1B3L9_9FLAO</name>
<keyword evidence="3" id="KW-1185">Reference proteome</keyword>
<dbReference type="EMBL" id="RQTJ01000008">
    <property type="protein sequence ID" value="RRA95584.1"/>
    <property type="molecule type" value="Genomic_DNA"/>
</dbReference>
<feature type="signal peptide" evidence="1">
    <location>
        <begin position="1"/>
        <end position="17"/>
    </location>
</feature>
<evidence type="ECO:0000313" key="2">
    <source>
        <dbReference type="EMBL" id="RRA95584.1"/>
    </source>
</evidence>
<proteinExistence type="predicted"/>
<evidence type="ECO:0000313" key="3">
    <source>
        <dbReference type="Proteomes" id="UP000268372"/>
    </source>
</evidence>
<organism evidence="2 3">
    <name type="scientific">Paenimyroides viscosum</name>
    <dbReference type="NCBI Taxonomy" id="2488729"/>
    <lineage>
        <taxon>Bacteria</taxon>
        <taxon>Pseudomonadati</taxon>
        <taxon>Bacteroidota</taxon>
        <taxon>Flavobacteriia</taxon>
        <taxon>Flavobacteriales</taxon>
        <taxon>Flavobacteriaceae</taxon>
        <taxon>Paenimyroides</taxon>
    </lineage>
</organism>
<reference evidence="2 3" key="1">
    <citation type="submission" date="2018-11" db="EMBL/GenBank/DDBJ databases">
        <title>Flavobacterium sp. nov., YIM 102796 draft genome.</title>
        <authorList>
            <person name="Li G."/>
            <person name="Jiang Y."/>
        </authorList>
    </citation>
    <scope>NUCLEOTIDE SEQUENCE [LARGE SCALE GENOMIC DNA]</scope>
    <source>
        <strain evidence="2 3">YIM 102796</strain>
    </source>
</reference>
<dbReference type="AlphaFoldDB" id="A0A3P1B3L9"/>
<dbReference type="Proteomes" id="UP000268372">
    <property type="component" value="Unassembled WGS sequence"/>
</dbReference>
<protein>
    <submittedName>
        <fullName evidence="2">Uncharacterized protein</fullName>
    </submittedName>
</protein>
<gene>
    <name evidence="2" type="ORF">EG242_05545</name>
</gene>
<accession>A0A3P1B3L9</accession>